<gene>
    <name evidence="1" type="ORF">CLUMA_CG004958</name>
</gene>
<accession>A0A1J1HT94</accession>
<evidence type="ECO:0000313" key="1">
    <source>
        <dbReference type="EMBL" id="CRK91279.1"/>
    </source>
</evidence>
<reference evidence="1 2" key="1">
    <citation type="submission" date="2015-04" db="EMBL/GenBank/DDBJ databases">
        <authorList>
            <person name="Syromyatnikov M.Y."/>
            <person name="Popov V.N."/>
        </authorList>
    </citation>
    <scope>NUCLEOTIDE SEQUENCE [LARGE SCALE GENOMIC DNA]</scope>
</reference>
<keyword evidence="2" id="KW-1185">Reference proteome</keyword>
<dbReference type="Proteomes" id="UP000183832">
    <property type="component" value="Unassembled WGS sequence"/>
</dbReference>
<name>A0A1J1HT94_9DIPT</name>
<dbReference type="AlphaFoldDB" id="A0A1J1HT94"/>
<evidence type="ECO:0000313" key="2">
    <source>
        <dbReference type="Proteomes" id="UP000183832"/>
    </source>
</evidence>
<dbReference type="EMBL" id="CVRI01000020">
    <property type="protein sequence ID" value="CRK91279.1"/>
    <property type="molecule type" value="Genomic_DNA"/>
</dbReference>
<proteinExistence type="predicted"/>
<organism evidence="1 2">
    <name type="scientific">Clunio marinus</name>
    <dbReference type="NCBI Taxonomy" id="568069"/>
    <lineage>
        <taxon>Eukaryota</taxon>
        <taxon>Metazoa</taxon>
        <taxon>Ecdysozoa</taxon>
        <taxon>Arthropoda</taxon>
        <taxon>Hexapoda</taxon>
        <taxon>Insecta</taxon>
        <taxon>Pterygota</taxon>
        <taxon>Neoptera</taxon>
        <taxon>Endopterygota</taxon>
        <taxon>Diptera</taxon>
        <taxon>Nematocera</taxon>
        <taxon>Chironomoidea</taxon>
        <taxon>Chironomidae</taxon>
        <taxon>Clunio</taxon>
    </lineage>
</organism>
<protein>
    <submittedName>
        <fullName evidence="1">CLUMA_CG004958, isoform A</fullName>
    </submittedName>
</protein>
<sequence length="79" mass="9267">MHKTESMSLRLKNLSSNFILFNARNENNEPVNESESDINRKDICTRKKIAQNWTPNLNSQFFCDLQTGSELRLLYGWLC</sequence>